<dbReference type="SUPFAM" id="SSF51905">
    <property type="entry name" value="FAD/NAD(P)-binding domain"/>
    <property type="match status" value="1"/>
</dbReference>
<feature type="domain" description="Enolase C-terminal TIM barrel" evidence="9">
    <location>
        <begin position="221"/>
        <end position="263"/>
    </location>
</feature>
<dbReference type="GO" id="GO:0016651">
    <property type="term" value="F:oxidoreductase activity, acting on NAD(P)H"/>
    <property type="evidence" value="ECO:0007669"/>
    <property type="project" value="TreeGrafter"/>
</dbReference>
<comment type="pathway">
    <text evidence="1">Carbohydrate degradation; glycolysis; pyruvate from D-glyceraldehyde 3-phosphate: step 4/5.</text>
</comment>
<evidence type="ECO:0000256" key="8">
    <source>
        <dbReference type="ARBA" id="ARBA00023239"/>
    </source>
</evidence>
<dbReference type="UniPathway" id="UPA00109">
    <property type="reaction ID" value="UER00187"/>
</dbReference>
<dbReference type="Proteomes" id="UP000315295">
    <property type="component" value="Unassembled WGS sequence"/>
</dbReference>
<keyword evidence="11" id="KW-1185">Reference proteome</keyword>
<dbReference type="EC" id="4.2.1.11" evidence="3"/>
<evidence type="ECO:0000256" key="7">
    <source>
        <dbReference type="ARBA" id="ARBA00023152"/>
    </source>
</evidence>
<dbReference type="InterPro" id="IPR020810">
    <property type="entry name" value="Enolase_C"/>
</dbReference>
<evidence type="ECO:0000256" key="6">
    <source>
        <dbReference type="ARBA" id="ARBA00023002"/>
    </source>
</evidence>
<name>A0A540KVN0_MALBA</name>
<comment type="similarity">
    <text evidence="2">Belongs to the enolase family.</text>
</comment>
<evidence type="ECO:0000313" key="10">
    <source>
        <dbReference type="EMBL" id="TQD78283.1"/>
    </source>
</evidence>
<evidence type="ECO:0000256" key="2">
    <source>
        <dbReference type="ARBA" id="ARBA00009604"/>
    </source>
</evidence>
<evidence type="ECO:0000256" key="5">
    <source>
        <dbReference type="ARBA" id="ARBA00022827"/>
    </source>
</evidence>
<dbReference type="InterPro" id="IPR036188">
    <property type="entry name" value="FAD/NAD-bd_sf"/>
</dbReference>
<dbReference type="PANTHER" id="PTHR43557">
    <property type="entry name" value="APOPTOSIS-INDUCING FACTOR 1"/>
    <property type="match status" value="1"/>
</dbReference>
<dbReference type="SUPFAM" id="SSF51604">
    <property type="entry name" value="Enolase C-terminal domain-like"/>
    <property type="match status" value="1"/>
</dbReference>
<dbReference type="PANTHER" id="PTHR43557:SF5">
    <property type="entry name" value="MONODEHYDROASCORBATE REDUCTASE 1, PEROXISOMAL"/>
    <property type="match status" value="1"/>
</dbReference>
<keyword evidence="4" id="KW-0285">Flavoprotein</keyword>
<dbReference type="GO" id="GO:0006096">
    <property type="term" value="P:glycolytic process"/>
    <property type="evidence" value="ECO:0007669"/>
    <property type="project" value="UniProtKB-UniPathway"/>
</dbReference>
<evidence type="ECO:0000256" key="1">
    <source>
        <dbReference type="ARBA" id="ARBA00005031"/>
    </source>
</evidence>
<sequence>MAPFAPLAPRRRLRSSVQGVSIPLGARLVRILPLDGGPPVGSGSPSRRGSISHQAQSLDEVVYRGVQGQRDQIHHGGGVSAEYAAREVAKQGFKPGELAVISKEAVAPYERPALSKAYLFPESPARLPGFHVCIGSGGERLLPDWYKEKGIELILNTEIVNADLPEKTLVSGSRESFKEIDDADKLYEAIKAKKNGKAAIVGGGYIGLELGVKIIKGTVTTGFAPNIQENKEGLELLKTAIEKAGYTGKVVIGMDVAASEFMDQIKPMT</sequence>
<gene>
    <name evidence="10" type="ORF">C1H46_036169</name>
</gene>
<organism evidence="10 11">
    <name type="scientific">Malus baccata</name>
    <name type="common">Siberian crab apple</name>
    <name type="synonym">Pyrus baccata</name>
    <dbReference type="NCBI Taxonomy" id="106549"/>
    <lineage>
        <taxon>Eukaryota</taxon>
        <taxon>Viridiplantae</taxon>
        <taxon>Streptophyta</taxon>
        <taxon>Embryophyta</taxon>
        <taxon>Tracheophyta</taxon>
        <taxon>Spermatophyta</taxon>
        <taxon>Magnoliopsida</taxon>
        <taxon>eudicotyledons</taxon>
        <taxon>Gunneridae</taxon>
        <taxon>Pentapetalae</taxon>
        <taxon>rosids</taxon>
        <taxon>fabids</taxon>
        <taxon>Rosales</taxon>
        <taxon>Rosaceae</taxon>
        <taxon>Amygdaloideae</taxon>
        <taxon>Maleae</taxon>
        <taxon>Malus</taxon>
    </lineage>
</organism>
<keyword evidence="6" id="KW-0560">Oxidoreductase</keyword>
<dbReference type="STRING" id="106549.A0A540KVN0"/>
<dbReference type="AlphaFoldDB" id="A0A540KVN0"/>
<keyword evidence="7" id="KW-0324">Glycolysis</keyword>
<dbReference type="InterPro" id="IPR050446">
    <property type="entry name" value="FAD-oxidoreductase/Apoptosis"/>
</dbReference>
<evidence type="ECO:0000256" key="3">
    <source>
        <dbReference type="ARBA" id="ARBA00012058"/>
    </source>
</evidence>
<reference evidence="10 11" key="1">
    <citation type="journal article" date="2019" name="G3 (Bethesda)">
        <title>Sequencing of a Wild Apple (Malus baccata) Genome Unravels the Differences Between Cultivated and Wild Apple Species Regarding Disease Resistance and Cold Tolerance.</title>
        <authorList>
            <person name="Chen X."/>
        </authorList>
    </citation>
    <scope>NUCLEOTIDE SEQUENCE [LARGE SCALE GENOMIC DNA]</scope>
    <source>
        <strain evidence="11">cv. Shandingzi</strain>
        <tissue evidence="10">Leaves</tissue>
    </source>
</reference>
<dbReference type="Gene3D" id="3.20.20.120">
    <property type="entry name" value="Enolase-like C-terminal domain"/>
    <property type="match status" value="1"/>
</dbReference>
<dbReference type="Pfam" id="PF00113">
    <property type="entry name" value="Enolase_C"/>
    <property type="match status" value="1"/>
</dbReference>
<evidence type="ECO:0000259" key="9">
    <source>
        <dbReference type="Pfam" id="PF00113"/>
    </source>
</evidence>
<evidence type="ECO:0000256" key="4">
    <source>
        <dbReference type="ARBA" id="ARBA00022630"/>
    </source>
</evidence>
<keyword evidence="5" id="KW-0274">FAD</keyword>
<keyword evidence="8" id="KW-0456">Lyase</keyword>
<comment type="caution">
    <text evidence="10">The sequence shown here is derived from an EMBL/GenBank/DDBJ whole genome shotgun (WGS) entry which is preliminary data.</text>
</comment>
<dbReference type="GO" id="GO:0005737">
    <property type="term" value="C:cytoplasm"/>
    <property type="evidence" value="ECO:0007669"/>
    <property type="project" value="TreeGrafter"/>
</dbReference>
<proteinExistence type="inferred from homology"/>
<evidence type="ECO:0000313" key="11">
    <source>
        <dbReference type="Proteomes" id="UP000315295"/>
    </source>
</evidence>
<protein>
    <recommendedName>
        <fullName evidence="3">phosphopyruvate hydratase</fullName>
        <ecNumber evidence="3">4.2.1.11</ecNumber>
    </recommendedName>
</protein>
<dbReference type="GO" id="GO:0004634">
    <property type="term" value="F:phosphopyruvate hydratase activity"/>
    <property type="evidence" value="ECO:0007669"/>
    <property type="project" value="UniProtKB-EC"/>
</dbReference>
<accession>A0A540KVN0</accession>
<dbReference type="Gene3D" id="3.50.50.60">
    <property type="entry name" value="FAD/NAD(P)-binding domain"/>
    <property type="match status" value="1"/>
</dbReference>
<dbReference type="EMBL" id="VIEB01000916">
    <property type="protein sequence ID" value="TQD78283.1"/>
    <property type="molecule type" value="Genomic_DNA"/>
</dbReference>
<dbReference type="InterPro" id="IPR036849">
    <property type="entry name" value="Enolase-like_C_sf"/>
</dbReference>